<name>A0A382PPA3_9ZZZZ</name>
<dbReference type="AlphaFoldDB" id="A0A382PPA3"/>
<dbReference type="EMBL" id="UINC01108804">
    <property type="protein sequence ID" value="SVC75174.1"/>
    <property type="molecule type" value="Genomic_DNA"/>
</dbReference>
<protein>
    <submittedName>
        <fullName evidence="1">Uncharacterized protein</fullName>
    </submittedName>
</protein>
<gene>
    <name evidence="1" type="ORF">METZ01_LOCUS328028</name>
</gene>
<sequence length="128" mass="14858">AVKADYHPLTLEEKERTWKIRTLNERVKFEEEKLGRLLDVVRSTLVGAQDVLEPEVVMQTDGVITFVGEMIIEEQPDQTMEFVKYSVSKRKVLYLLEKLKSYSTVTHTFKKIEETTENGLSAQVHRDT</sequence>
<proteinExistence type="predicted"/>
<accession>A0A382PPA3</accession>
<reference evidence="1" key="1">
    <citation type="submission" date="2018-05" db="EMBL/GenBank/DDBJ databases">
        <authorList>
            <person name="Lanie J.A."/>
            <person name="Ng W.-L."/>
            <person name="Kazmierczak K.M."/>
            <person name="Andrzejewski T.M."/>
            <person name="Davidsen T.M."/>
            <person name="Wayne K.J."/>
            <person name="Tettelin H."/>
            <person name="Glass J.I."/>
            <person name="Rusch D."/>
            <person name="Podicherti R."/>
            <person name="Tsui H.-C.T."/>
            <person name="Winkler M.E."/>
        </authorList>
    </citation>
    <scope>NUCLEOTIDE SEQUENCE</scope>
</reference>
<evidence type="ECO:0000313" key="1">
    <source>
        <dbReference type="EMBL" id="SVC75174.1"/>
    </source>
</evidence>
<feature type="non-terminal residue" evidence="1">
    <location>
        <position position="1"/>
    </location>
</feature>
<organism evidence="1">
    <name type="scientific">marine metagenome</name>
    <dbReference type="NCBI Taxonomy" id="408172"/>
    <lineage>
        <taxon>unclassified sequences</taxon>
        <taxon>metagenomes</taxon>
        <taxon>ecological metagenomes</taxon>
    </lineage>
</organism>